<proteinExistence type="predicted"/>
<gene>
    <name evidence="1" type="ORF">SDC9_83255</name>
</gene>
<comment type="caution">
    <text evidence="1">The sequence shown here is derived from an EMBL/GenBank/DDBJ whole genome shotgun (WGS) entry which is preliminary data.</text>
</comment>
<dbReference type="AlphaFoldDB" id="A0A644Z726"/>
<name>A0A644Z726_9ZZZZ</name>
<organism evidence="1">
    <name type="scientific">bioreactor metagenome</name>
    <dbReference type="NCBI Taxonomy" id="1076179"/>
    <lineage>
        <taxon>unclassified sequences</taxon>
        <taxon>metagenomes</taxon>
        <taxon>ecological metagenomes</taxon>
    </lineage>
</organism>
<protein>
    <submittedName>
        <fullName evidence="1">Uncharacterized protein</fullName>
    </submittedName>
</protein>
<sequence length="133" mass="14923">MCITKEQILELVSLALRTIAQLSEKEVNSLLNKEATLVVKSVKGQGRKINKVDTKEFGHIEKHTQVISNFNTRGEAQAYLGSVKLKKEELIILSKLMSVHINKSDKKEEIINKIIESVVGSKLRVEAIKNTIL</sequence>
<evidence type="ECO:0000313" key="1">
    <source>
        <dbReference type="EMBL" id="MPM36656.1"/>
    </source>
</evidence>
<accession>A0A644Z726</accession>
<dbReference type="EMBL" id="VSSQ01007680">
    <property type="protein sequence ID" value="MPM36656.1"/>
    <property type="molecule type" value="Genomic_DNA"/>
</dbReference>
<reference evidence="1" key="1">
    <citation type="submission" date="2019-08" db="EMBL/GenBank/DDBJ databases">
        <authorList>
            <person name="Kucharzyk K."/>
            <person name="Murdoch R.W."/>
            <person name="Higgins S."/>
            <person name="Loffler F."/>
        </authorList>
    </citation>
    <scope>NUCLEOTIDE SEQUENCE</scope>
</reference>